<keyword evidence="2" id="KW-0472">Membrane</keyword>
<keyword evidence="2" id="KW-1133">Transmembrane helix</keyword>
<keyword evidence="2" id="KW-0812">Transmembrane</keyword>
<dbReference type="PATRIC" id="fig|2064.6.peg.677"/>
<sequence length="77" mass="7736">MVDGDTTATPSAQPSPSATAWTTRHRGTPATQAAHLGAETAETGAGDTVRIAVGGAAILVFGAGMLVALRRRRGPHS</sequence>
<accession>A0A0D0Q1X2</accession>
<evidence type="ECO:0008006" key="5">
    <source>
        <dbReference type="Google" id="ProtNLM"/>
    </source>
</evidence>
<dbReference type="RefSeq" id="WP_043907812.1">
    <property type="nucleotide sequence ID" value="NZ_JXZB01000001.1"/>
</dbReference>
<gene>
    <name evidence="3" type="ORF">TR51_03005</name>
</gene>
<dbReference type="EMBL" id="JXZB01000001">
    <property type="protein sequence ID" value="KIQ66547.1"/>
    <property type="molecule type" value="Genomic_DNA"/>
</dbReference>
<name>A0A0D0Q1X2_KITGR</name>
<keyword evidence="4" id="KW-1185">Reference proteome</keyword>
<evidence type="ECO:0000256" key="2">
    <source>
        <dbReference type="SAM" id="Phobius"/>
    </source>
</evidence>
<protein>
    <recommendedName>
        <fullName evidence="5">Gram-positive cocci surface proteins LPxTG domain-containing protein</fullName>
    </recommendedName>
</protein>
<evidence type="ECO:0000256" key="1">
    <source>
        <dbReference type="SAM" id="MobiDB-lite"/>
    </source>
</evidence>
<evidence type="ECO:0000313" key="3">
    <source>
        <dbReference type="EMBL" id="KIQ66547.1"/>
    </source>
</evidence>
<dbReference type="Proteomes" id="UP000032066">
    <property type="component" value="Unassembled WGS sequence"/>
</dbReference>
<comment type="caution">
    <text evidence="3">The sequence shown here is derived from an EMBL/GenBank/DDBJ whole genome shotgun (WGS) entry which is preliminary data.</text>
</comment>
<feature type="transmembrane region" description="Helical" evidence="2">
    <location>
        <begin position="51"/>
        <end position="69"/>
    </location>
</feature>
<evidence type="ECO:0000313" key="4">
    <source>
        <dbReference type="Proteomes" id="UP000032066"/>
    </source>
</evidence>
<dbReference type="AlphaFoldDB" id="A0A0D0Q1X2"/>
<feature type="region of interest" description="Disordered" evidence="1">
    <location>
        <begin position="1"/>
        <end position="30"/>
    </location>
</feature>
<organism evidence="3 4">
    <name type="scientific">Kitasatospora griseola</name>
    <name type="common">Streptomyces griseolosporeus</name>
    <dbReference type="NCBI Taxonomy" id="2064"/>
    <lineage>
        <taxon>Bacteria</taxon>
        <taxon>Bacillati</taxon>
        <taxon>Actinomycetota</taxon>
        <taxon>Actinomycetes</taxon>
        <taxon>Kitasatosporales</taxon>
        <taxon>Streptomycetaceae</taxon>
        <taxon>Kitasatospora</taxon>
    </lineage>
</organism>
<feature type="compositionally biased region" description="Polar residues" evidence="1">
    <location>
        <begin position="1"/>
        <end position="22"/>
    </location>
</feature>
<proteinExistence type="predicted"/>
<reference evidence="3 4" key="1">
    <citation type="submission" date="2015-02" db="EMBL/GenBank/DDBJ databases">
        <title>Draft genome sequence of Kitasatospora griseola MF730-N6, a bafilomycin, terpentecin and satosporin producer.</title>
        <authorList>
            <person name="Arens J.C."/>
            <person name="Haltli B."/>
            <person name="Kerr R.G."/>
        </authorList>
    </citation>
    <scope>NUCLEOTIDE SEQUENCE [LARGE SCALE GENOMIC DNA]</scope>
    <source>
        <strain evidence="3 4">MF730-N6</strain>
    </source>
</reference>